<dbReference type="SUPFAM" id="SSF55144">
    <property type="entry name" value="LigT-like"/>
    <property type="match status" value="1"/>
</dbReference>
<reference evidence="2" key="1">
    <citation type="journal article" date="2019" name="Int. J. Syst. Evol. Microbiol.">
        <title>The Global Catalogue of Microorganisms (GCM) 10K type strain sequencing project: providing services to taxonomists for standard genome sequencing and annotation.</title>
        <authorList>
            <consortium name="The Broad Institute Genomics Platform"/>
            <consortium name="The Broad Institute Genome Sequencing Center for Infectious Disease"/>
            <person name="Wu L."/>
            <person name="Ma J."/>
        </authorList>
    </citation>
    <scope>NUCLEOTIDE SEQUENCE [LARGE SCALE GENOMIC DNA]</scope>
    <source>
        <strain evidence="2">CECT 7706</strain>
    </source>
</reference>
<keyword evidence="2" id="KW-1185">Reference proteome</keyword>
<dbReference type="InterPro" id="IPR009097">
    <property type="entry name" value="Cyclic_Pdiesterase"/>
</dbReference>
<protein>
    <recommendedName>
        <fullName evidence="3">2'-5' RNA ligase</fullName>
    </recommendedName>
</protein>
<dbReference type="EMBL" id="JAUFQS010000012">
    <property type="protein sequence ID" value="MDN3688751.1"/>
    <property type="molecule type" value="Genomic_DNA"/>
</dbReference>
<sequence>MDIVRKEGFSFDPEILNPSDSRRGLTLLLRPGEELLAAFSDFIEAVYRVAPGQYYYPSSDIHVTLMPVISCYSGFRLQGLKLPSYLELIQQALQGIRPIPLRFAGVFASPSCLMIKGFPENGELEKCRNNLRASFAESTLEQSLDKRYRLISAHCTVIRFQKPVQQTEKVLDLLKKFQNRSFGAQRFDQVELVFNDWYQRRQMVQILGTFYLKGK</sequence>
<comment type="caution">
    <text evidence="1">The sequence shown here is derived from an EMBL/GenBank/DDBJ whole genome shotgun (WGS) entry which is preliminary data.</text>
</comment>
<dbReference type="Gene3D" id="3.90.1140.10">
    <property type="entry name" value="Cyclic phosphodiesterase"/>
    <property type="match status" value="1"/>
</dbReference>
<proteinExistence type="predicted"/>
<organism evidence="1 2">
    <name type="scientific">Cyclobacterium jeungdonense</name>
    <dbReference type="NCBI Taxonomy" id="708087"/>
    <lineage>
        <taxon>Bacteria</taxon>
        <taxon>Pseudomonadati</taxon>
        <taxon>Bacteroidota</taxon>
        <taxon>Cytophagia</taxon>
        <taxon>Cytophagales</taxon>
        <taxon>Cyclobacteriaceae</taxon>
        <taxon>Cyclobacterium</taxon>
    </lineage>
</organism>
<dbReference type="RefSeq" id="WP_240459361.1">
    <property type="nucleotide sequence ID" value="NZ_JAUFQS010000012.1"/>
</dbReference>
<evidence type="ECO:0008006" key="3">
    <source>
        <dbReference type="Google" id="ProtNLM"/>
    </source>
</evidence>
<dbReference type="Proteomes" id="UP001236663">
    <property type="component" value="Unassembled WGS sequence"/>
</dbReference>
<evidence type="ECO:0000313" key="2">
    <source>
        <dbReference type="Proteomes" id="UP001236663"/>
    </source>
</evidence>
<evidence type="ECO:0000313" key="1">
    <source>
        <dbReference type="EMBL" id="MDN3688751.1"/>
    </source>
</evidence>
<accession>A0ABT8C894</accession>
<name>A0ABT8C894_9BACT</name>
<gene>
    <name evidence="1" type="ORF">QWZ15_12995</name>
</gene>